<dbReference type="EMBL" id="GBXM01018698">
    <property type="protein sequence ID" value="JAH89879.1"/>
    <property type="molecule type" value="Transcribed_RNA"/>
</dbReference>
<reference evidence="1" key="1">
    <citation type="submission" date="2014-11" db="EMBL/GenBank/DDBJ databases">
        <authorList>
            <person name="Amaro Gonzalez C."/>
        </authorList>
    </citation>
    <scope>NUCLEOTIDE SEQUENCE</scope>
</reference>
<sequence length="44" mass="5353">MYFLLLISQTTREELLLLYQVHLIKNIYQRLRTKVEDLSRSQGE</sequence>
<accession>A0A0E9WHL2</accession>
<proteinExistence type="predicted"/>
<reference evidence="1" key="2">
    <citation type="journal article" date="2015" name="Fish Shellfish Immunol.">
        <title>Early steps in the European eel (Anguilla anguilla)-Vibrio vulnificus interaction in the gills: Role of the RtxA13 toxin.</title>
        <authorList>
            <person name="Callol A."/>
            <person name="Pajuelo D."/>
            <person name="Ebbesson L."/>
            <person name="Teles M."/>
            <person name="MacKenzie S."/>
            <person name="Amaro C."/>
        </authorList>
    </citation>
    <scope>NUCLEOTIDE SEQUENCE</scope>
</reference>
<protein>
    <submittedName>
        <fullName evidence="1">Uncharacterized protein</fullName>
    </submittedName>
</protein>
<evidence type="ECO:0000313" key="1">
    <source>
        <dbReference type="EMBL" id="JAH89879.1"/>
    </source>
</evidence>
<dbReference type="AlphaFoldDB" id="A0A0E9WHL2"/>
<organism evidence="1">
    <name type="scientific">Anguilla anguilla</name>
    <name type="common">European freshwater eel</name>
    <name type="synonym">Muraena anguilla</name>
    <dbReference type="NCBI Taxonomy" id="7936"/>
    <lineage>
        <taxon>Eukaryota</taxon>
        <taxon>Metazoa</taxon>
        <taxon>Chordata</taxon>
        <taxon>Craniata</taxon>
        <taxon>Vertebrata</taxon>
        <taxon>Euteleostomi</taxon>
        <taxon>Actinopterygii</taxon>
        <taxon>Neopterygii</taxon>
        <taxon>Teleostei</taxon>
        <taxon>Anguilliformes</taxon>
        <taxon>Anguillidae</taxon>
        <taxon>Anguilla</taxon>
    </lineage>
</organism>
<name>A0A0E9WHL2_ANGAN</name>